<evidence type="ECO:0000313" key="1">
    <source>
        <dbReference type="EMBL" id="KAK5954032.1"/>
    </source>
</evidence>
<keyword evidence="2" id="KW-1185">Reference proteome</keyword>
<name>A0AAN8I4G4_9EURO</name>
<dbReference type="EMBL" id="JAKLMC020000009">
    <property type="protein sequence ID" value="KAK5954032.1"/>
    <property type="molecule type" value="Genomic_DNA"/>
</dbReference>
<dbReference type="Proteomes" id="UP001316803">
    <property type="component" value="Unassembled WGS sequence"/>
</dbReference>
<proteinExistence type="predicted"/>
<accession>A0AAN8I4G4</accession>
<protein>
    <submittedName>
        <fullName evidence="1">Uncharacterized protein</fullName>
    </submittedName>
</protein>
<reference evidence="1 2" key="1">
    <citation type="submission" date="2022-12" db="EMBL/GenBank/DDBJ databases">
        <title>Genomic features and morphological characterization of a novel Knufia sp. strain isolated from spacecraft assembly facility.</title>
        <authorList>
            <person name="Teixeira M."/>
            <person name="Chander A.M."/>
            <person name="Stajich J.E."/>
            <person name="Venkateswaran K."/>
        </authorList>
    </citation>
    <scope>NUCLEOTIDE SEQUENCE [LARGE SCALE GENOMIC DNA]</scope>
    <source>
        <strain evidence="1 2">FJI-L2-BK-P2</strain>
    </source>
</reference>
<sequence>MATAPYLSTTQITTLLLLLYTTPYLKLIFKSVSSTTDTKTIPRSPDVLRSPSNEIPQSLPILRVANTEQTTVKMSETFQDLKDIPQDFFKEGTQFINRCTKREFTLYIHLSCDNSVNGHGLGWSSMAIALWA</sequence>
<evidence type="ECO:0000313" key="2">
    <source>
        <dbReference type="Proteomes" id="UP001316803"/>
    </source>
</evidence>
<organism evidence="1 2">
    <name type="scientific">Knufia fluminis</name>
    <dbReference type="NCBI Taxonomy" id="191047"/>
    <lineage>
        <taxon>Eukaryota</taxon>
        <taxon>Fungi</taxon>
        <taxon>Dikarya</taxon>
        <taxon>Ascomycota</taxon>
        <taxon>Pezizomycotina</taxon>
        <taxon>Eurotiomycetes</taxon>
        <taxon>Chaetothyriomycetidae</taxon>
        <taxon>Chaetothyriales</taxon>
        <taxon>Trichomeriaceae</taxon>
        <taxon>Knufia</taxon>
    </lineage>
</organism>
<comment type="caution">
    <text evidence="1">The sequence shown here is derived from an EMBL/GenBank/DDBJ whole genome shotgun (WGS) entry which is preliminary data.</text>
</comment>
<dbReference type="AlphaFoldDB" id="A0AAN8I4G4"/>
<gene>
    <name evidence="1" type="ORF">OHC33_004603</name>
</gene>